<dbReference type="Proteomes" id="UP000305948">
    <property type="component" value="Unassembled WGS sequence"/>
</dbReference>
<dbReference type="AlphaFoldDB" id="A0A5C3N4H2"/>
<dbReference type="EMBL" id="ML213510">
    <property type="protein sequence ID" value="TFK51895.1"/>
    <property type="molecule type" value="Genomic_DNA"/>
</dbReference>
<reference evidence="1 2" key="1">
    <citation type="journal article" date="2019" name="Nat. Ecol. Evol.">
        <title>Megaphylogeny resolves global patterns of mushroom evolution.</title>
        <authorList>
            <person name="Varga T."/>
            <person name="Krizsan K."/>
            <person name="Foldi C."/>
            <person name="Dima B."/>
            <person name="Sanchez-Garcia M."/>
            <person name="Sanchez-Ramirez S."/>
            <person name="Szollosi G.J."/>
            <person name="Szarkandi J.G."/>
            <person name="Papp V."/>
            <person name="Albert L."/>
            <person name="Andreopoulos W."/>
            <person name="Angelini C."/>
            <person name="Antonin V."/>
            <person name="Barry K.W."/>
            <person name="Bougher N.L."/>
            <person name="Buchanan P."/>
            <person name="Buyck B."/>
            <person name="Bense V."/>
            <person name="Catcheside P."/>
            <person name="Chovatia M."/>
            <person name="Cooper J."/>
            <person name="Damon W."/>
            <person name="Desjardin D."/>
            <person name="Finy P."/>
            <person name="Geml J."/>
            <person name="Haridas S."/>
            <person name="Hughes K."/>
            <person name="Justo A."/>
            <person name="Karasinski D."/>
            <person name="Kautmanova I."/>
            <person name="Kiss B."/>
            <person name="Kocsube S."/>
            <person name="Kotiranta H."/>
            <person name="LaButti K.M."/>
            <person name="Lechner B.E."/>
            <person name="Liimatainen K."/>
            <person name="Lipzen A."/>
            <person name="Lukacs Z."/>
            <person name="Mihaltcheva S."/>
            <person name="Morgado L.N."/>
            <person name="Niskanen T."/>
            <person name="Noordeloos M.E."/>
            <person name="Ohm R.A."/>
            <person name="Ortiz-Santana B."/>
            <person name="Ovrebo C."/>
            <person name="Racz N."/>
            <person name="Riley R."/>
            <person name="Savchenko A."/>
            <person name="Shiryaev A."/>
            <person name="Soop K."/>
            <person name="Spirin V."/>
            <person name="Szebenyi C."/>
            <person name="Tomsovsky M."/>
            <person name="Tulloss R.E."/>
            <person name="Uehling J."/>
            <person name="Grigoriev I.V."/>
            <person name="Vagvolgyi C."/>
            <person name="Papp T."/>
            <person name="Martin F.M."/>
            <person name="Miettinen O."/>
            <person name="Hibbett D.S."/>
            <person name="Nagy L.G."/>
        </authorList>
    </citation>
    <scope>NUCLEOTIDE SEQUENCE [LARGE SCALE GENOMIC DNA]</scope>
    <source>
        <strain evidence="1 2">OMC1185</strain>
    </source>
</reference>
<evidence type="ECO:0000313" key="2">
    <source>
        <dbReference type="Proteomes" id="UP000305948"/>
    </source>
</evidence>
<accession>A0A5C3N4H2</accession>
<keyword evidence="2" id="KW-1185">Reference proteome</keyword>
<sequence length="186" mass="20896">MQRLPKSGLVWHDSSSPAIPWMESEPRNACPSPLHTDGPFNIVTVVQCHETRTARYIVQLQSPMHSSELQDREVSFTCTILLGVFLQQYSESAASNARVCAWMAQRSLLVSPVIAQNTAIINFHHPSRLRFTLVKSVPPGLARTVVTGLPCYIDIFERWNGLCHLLDEQFLRLGSNGVEVSLRELE</sequence>
<proteinExistence type="predicted"/>
<evidence type="ECO:0000313" key="1">
    <source>
        <dbReference type="EMBL" id="TFK51895.1"/>
    </source>
</evidence>
<protein>
    <submittedName>
        <fullName evidence="1">Uncharacterized protein</fullName>
    </submittedName>
</protein>
<name>A0A5C3N4H2_9AGAM</name>
<organism evidence="1 2">
    <name type="scientific">Heliocybe sulcata</name>
    <dbReference type="NCBI Taxonomy" id="5364"/>
    <lineage>
        <taxon>Eukaryota</taxon>
        <taxon>Fungi</taxon>
        <taxon>Dikarya</taxon>
        <taxon>Basidiomycota</taxon>
        <taxon>Agaricomycotina</taxon>
        <taxon>Agaricomycetes</taxon>
        <taxon>Gloeophyllales</taxon>
        <taxon>Gloeophyllaceae</taxon>
        <taxon>Heliocybe</taxon>
    </lineage>
</organism>
<gene>
    <name evidence="1" type="ORF">OE88DRAFT_1484201</name>
</gene>